<dbReference type="AlphaFoldDB" id="A0A243AVU3"/>
<dbReference type="Proteomes" id="UP000195089">
    <property type="component" value="Unassembled WGS sequence"/>
</dbReference>
<evidence type="ECO:0000313" key="1">
    <source>
        <dbReference type="EMBL" id="OTY32985.1"/>
    </source>
</evidence>
<accession>A0A243AVU3</accession>
<proteinExistence type="predicted"/>
<sequence>MPLENISAILEIYRRNSKYISDYQIISAQTEIYQRLSNYIGANRNISAIITIYRLTDKKQHQ</sequence>
<protein>
    <submittedName>
        <fullName evidence="1">Uncharacterized protein</fullName>
    </submittedName>
</protein>
<name>A0A243AVU3_BACTU</name>
<dbReference type="EMBL" id="NFDL01000131">
    <property type="protein sequence ID" value="OTY32985.1"/>
    <property type="molecule type" value="Genomic_DNA"/>
</dbReference>
<comment type="caution">
    <text evidence="1">The sequence shown here is derived from an EMBL/GenBank/DDBJ whole genome shotgun (WGS) entry which is preliminary data.</text>
</comment>
<gene>
    <name evidence="1" type="ORF">BK742_33765</name>
</gene>
<evidence type="ECO:0000313" key="2">
    <source>
        <dbReference type="Proteomes" id="UP000195089"/>
    </source>
</evidence>
<organism evidence="1 2">
    <name type="scientific">Bacillus thuringiensis serovar pingluonsis</name>
    <dbReference type="NCBI Taxonomy" id="180881"/>
    <lineage>
        <taxon>Bacteria</taxon>
        <taxon>Bacillati</taxon>
        <taxon>Bacillota</taxon>
        <taxon>Bacilli</taxon>
        <taxon>Bacillales</taxon>
        <taxon>Bacillaceae</taxon>
        <taxon>Bacillus</taxon>
        <taxon>Bacillus cereus group</taxon>
    </lineage>
</organism>
<reference evidence="1 2" key="1">
    <citation type="submission" date="2016-10" db="EMBL/GenBank/DDBJ databases">
        <title>Comparative genomics of Bacillus thuringiensis reveals a path to pathogens against multiple invertebrate hosts.</title>
        <authorList>
            <person name="Zheng J."/>
            <person name="Gao Q."/>
            <person name="Liu H."/>
            <person name="Peng D."/>
            <person name="Ruan L."/>
            <person name="Sun M."/>
        </authorList>
    </citation>
    <scope>NUCLEOTIDE SEQUENCE [LARGE SCALE GENOMIC DNA]</scope>
    <source>
        <strain evidence="1">BGSC 4BX1</strain>
    </source>
</reference>